<accession>A0A0E9S047</accession>
<organism evidence="1">
    <name type="scientific">Anguilla anguilla</name>
    <name type="common">European freshwater eel</name>
    <name type="synonym">Muraena anguilla</name>
    <dbReference type="NCBI Taxonomy" id="7936"/>
    <lineage>
        <taxon>Eukaryota</taxon>
        <taxon>Metazoa</taxon>
        <taxon>Chordata</taxon>
        <taxon>Craniata</taxon>
        <taxon>Vertebrata</taxon>
        <taxon>Euteleostomi</taxon>
        <taxon>Actinopterygii</taxon>
        <taxon>Neopterygii</taxon>
        <taxon>Teleostei</taxon>
        <taxon>Anguilliformes</taxon>
        <taxon>Anguillidae</taxon>
        <taxon>Anguilla</taxon>
    </lineage>
</organism>
<reference evidence="1" key="2">
    <citation type="journal article" date="2015" name="Fish Shellfish Immunol.">
        <title>Early steps in the European eel (Anguilla anguilla)-Vibrio vulnificus interaction in the gills: Role of the RtxA13 toxin.</title>
        <authorList>
            <person name="Callol A."/>
            <person name="Pajuelo D."/>
            <person name="Ebbesson L."/>
            <person name="Teles M."/>
            <person name="MacKenzie S."/>
            <person name="Amaro C."/>
        </authorList>
    </citation>
    <scope>NUCLEOTIDE SEQUENCE</scope>
</reference>
<sequence>MLLLLNVCRSEATFTKCSYV</sequence>
<reference evidence="1" key="1">
    <citation type="submission" date="2014-11" db="EMBL/GenBank/DDBJ databases">
        <authorList>
            <person name="Amaro Gonzalez C."/>
        </authorList>
    </citation>
    <scope>NUCLEOTIDE SEQUENCE</scope>
</reference>
<dbReference type="AlphaFoldDB" id="A0A0E9S047"/>
<name>A0A0E9S047_ANGAN</name>
<evidence type="ECO:0000313" key="1">
    <source>
        <dbReference type="EMBL" id="JAH33883.1"/>
    </source>
</evidence>
<proteinExistence type="predicted"/>
<protein>
    <submittedName>
        <fullName evidence="1">Uncharacterized protein</fullName>
    </submittedName>
</protein>
<dbReference type="EMBL" id="GBXM01074694">
    <property type="protein sequence ID" value="JAH33883.1"/>
    <property type="molecule type" value="Transcribed_RNA"/>
</dbReference>